<evidence type="ECO:0000259" key="8">
    <source>
        <dbReference type="Pfam" id="PF00696"/>
    </source>
</evidence>
<dbReference type="Proteomes" id="UP001589608">
    <property type="component" value="Unassembled WGS sequence"/>
</dbReference>
<dbReference type="PANTHER" id="PTHR43654">
    <property type="entry name" value="GLUTAMATE 5-KINASE"/>
    <property type="match status" value="1"/>
</dbReference>
<keyword evidence="7" id="KW-0067">ATP-binding</keyword>
<dbReference type="GO" id="GO:0004349">
    <property type="term" value="F:glutamate 5-kinase activity"/>
    <property type="evidence" value="ECO:0007669"/>
    <property type="project" value="UniProtKB-EC"/>
</dbReference>
<sequence>MVTPDEDRVVLKIGTTSLVTDGRLEPEKVERLCAAVRLGIRAGLAPVVVTSGAIAIGRTRHAALGDANGAGQQVAAAIGQGLLYGALQETFASYGLETGQVLLTPYDLIEADRGERVRATFDEMRSLGVVPIVNENDALGVRNNDVLAALLSGFLRAGLLVLLTNVPGLYDRDPQLGGKATRIGKVAELTPQLEALAGGTVVAGGTGGMQMKLSACWIATYSGVRTVIADTADPAVLVAAREGADIGTAFAPRPVRGAWPDAGRLWRAFRTPPRGAVTCAPAGLMAIEHRQALRRIQVTTARGQFHAGDVVDITGPDATLLARGSIRYPASAVEFGCEPGTALLVGSDYVRIRRDAP</sequence>
<dbReference type="EC" id="2.7.2.11" evidence="9"/>
<evidence type="ECO:0000313" key="10">
    <source>
        <dbReference type="Proteomes" id="UP001589608"/>
    </source>
</evidence>
<keyword evidence="4 9" id="KW-0808">Transferase</keyword>
<protein>
    <submittedName>
        <fullName evidence="9">Glutamate 5-kinase</fullName>
        <ecNumber evidence="9">2.7.2.11</ecNumber>
    </submittedName>
</protein>
<evidence type="ECO:0000256" key="3">
    <source>
        <dbReference type="ARBA" id="ARBA00022650"/>
    </source>
</evidence>
<keyword evidence="1" id="KW-0963">Cytoplasm</keyword>
<evidence type="ECO:0000256" key="2">
    <source>
        <dbReference type="ARBA" id="ARBA00022605"/>
    </source>
</evidence>
<keyword evidence="10" id="KW-1185">Reference proteome</keyword>
<dbReference type="EMBL" id="JBHMCA010000021">
    <property type="protein sequence ID" value="MFB9443435.1"/>
    <property type="molecule type" value="Genomic_DNA"/>
</dbReference>
<dbReference type="PIRSF" id="PIRSF000729">
    <property type="entry name" value="GK"/>
    <property type="match status" value="1"/>
</dbReference>
<comment type="caution">
    <text evidence="9">The sequence shown here is derived from an EMBL/GenBank/DDBJ whole genome shotgun (WGS) entry which is preliminary data.</text>
</comment>
<evidence type="ECO:0000256" key="7">
    <source>
        <dbReference type="ARBA" id="ARBA00022840"/>
    </source>
</evidence>
<evidence type="ECO:0000256" key="5">
    <source>
        <dbReference type="ARBA" id="ARBA00022741"/>
    </source>
</evidence>
<dbReference type="Gene3D" id="3.40.1160.10">
    <property type="entry name" value="Acetylglutamate kinase-like"/>
    <property type="match status" value="1"/>
</dbReference>
<name>A0ABV5M3J5_9ACTN</name>
<reference evidence="9 10" key="1">
    <citation type="submission" date="2024-09" db="EMBL/GenBank/DDBJ databases">
        <authorList>
            <person name="Sun Q."/>
            <person name="Mori K."/>
        </authorList>
    </citation>
    <scope>NUCLEOTIDE SEQUENCE [LARGE SCALE GENOMIC DNA]</scope>
    <source>
        <strain evidence="9 10">JCM 3307</strain>
    </source>
</reference>
<dbReference type="InterPro" id="IPR036974">
    <property type="entry name" value="PUA_sf"/>
</dbReference>
<keyword evidence="6" id="KW-0418">Kinase</keyword>
<dbReference type="NCBIfam" id="TIGR01027">
    <property type="entry name" value="proB"/>
    <property type="match status" value="1"/>
</dbReference>
<organism evidence="9 10">
    <name type="scientific">Dactylosporangium vinaceum</name>
    <dbReference type="NCBI Taxonomy" id="53362"/>
    <lineage>
        <taxon>Bacteria</taxon>
        <taxon>Bacillati</taxon>
        <taxon>Actinomycetota</taxon>
        <taxon>Actinomycetes</taxon>
        <taxon>Micromonosporales</taxon>
        <taxon>Micromonosporaceae</taxon>
        <taxon>Dactylosporangium</taxon>
    </lineage>
</organism>
<gene>
    <name evidence="9" type="primary">proB</name>
    <name evidence="9" type="ORF">ACFFTR_10100</name>
</gene>
<keyword evidence="2" id="KW-0028">Amino-acid biosynthesis</keyword>
<accession>A0ABV5M3J5</accession>
<dbReference type="Gene3D" id="2.30.130.10">
    <property type="entry name" value="PUA domain"/>
    <property type="match status" value="1"/>
</dbReference>
<keyword evidence="3" id="KW-0641">Proline biosynthesis</keyword>
<dbReference type="PANTHER" id="PTHR43654:SF1">
    <property type="entry name" value="ISOPENTENYL PHOSPHATE KINASE"/>
    <property type="match status" value="1"/>
</dbReference>
<evidence type="ECO:0000313" key="9">
    <source>
        <dbReference type="EMBL" id="MFB9443435.1"/>
    </source>
</evidence>
<feature type="domain" description="Aspartate/glutamate/uridylate kinase" evidence="8">
    <location>
        <begin position="8"/>
        <end position="229"/>
    </location>
</feature>
<dbReference type="SUPFAM" id="SSF53633">
    <property type="entry name" value="Carbamate kinase-like"/>
    <property type="match status" value="1"/>
</dbReference>
<dbReference type="InterPro" id="IPR005715">
    <property type="entry name" value="Glu_5kinase/COase_Synthase"/>
</dbReference>
<evidence type="ECO:0000256" key="1">
    <source>
        <dbReference type="ARBA" id="ARBA00022490"/>
    </source>
</evidence>
<dbReference type="InterPro" id="IPR036393">
    <property type="entry name" value="AceGlu_kinase-like_sf"/>
</dbReference>
<dbReference type="Pfam" id="PF00696">
    <property type="entry name" value="AA_kinase"/>
    <property type="match status" value="1"/>
</dbReference>
<dbReference type="RefSeq" id="WP_223095433.1">
    <property type="nucleotide sequence ID" value="NZ_CP061913.1"/>
</dbReference>
<keyword evidence="5" id="KW-0547">Nucleotide-binding</keyword>
<dbReference type="InterPro" id="IPR001057">
    <property type="entry name" value="Glu/AcGlu_kinase"/>
</dbReference>
<evidence type="ECO:0000256" key="4">
    <source>
        <dbReference type="ARBA" id="ARBA00022679"/>
    </source>
</evidence>
<dbReference type="InterPro" id="IPR001048">
    <property type="entry name" value="Asp/Glu/Uridylate_kinase"/>
</dbReference>
<proteinExistence type="predicted"/>
<dbReference type="PRINTS" id="PR00474">
    <property type="entry name" value="GLU5KINASE"/>
</dbReference>
<dbReference type="PROSITE" id="PS50890">
    <property type="entry name" value="PUA"/>
    <property type="match status" value="1"/>
</dbReference>
<dbReference type="InterPro" id="IPR011529">
    <property type="entry name" value="Glu_5kinase"/>
</dbReference>
<evidence type="ECO:0000256" key="6">
    <source>
        <dbReference type="ARBA" id="ARBA00022777"/>
    </source>
</evidence>